<accession>A0A4Q9N3H7</accession>
<gene>
    <name evidence="1" type="ORF">BD311DRAFT_784142</name>
</gene>
<organism evidence="1">
    <name type="scientific">Dichomitus squalens</name>
    <dbReference type="NCBI Taxonomy" id="114155"/>
    <lineage>
        <taxon>Eukaryota</taxon>
        <taxon>Fungi</taxon>
        <taxon>Dikarya</taxon>
        <taxon>Basidiomycota</taxon>
        <taxon>Agaricomycotina</taxon>
        <taxon>Agaricomycetes</taxon>
        <taxon>Polyporales</taxon>
        <taxon>Polyporaceae</taxon>
        <taxon>Dichomitus</taxon>
    </lineage>
</organism>
<dbReference type="EMBL" id="ML143388">
    <property type="protein sequence ID" value="TBU34527.1"/>
    <property type="molecule type" value="Genomic_DNA"/>
</dbReference>
<evidence type="ECO:0000313" key="1">
    <source>
        <dbReference type="EMBL" id="TBU34527.1"/>
    </source>
</evidence>
<dbReference type="AlphaFoldDB" id="A0A4Q9N3H7"/>
<sequence>MSTRQDSRRLNDNITRRGRISMLYKVANLLDSIGVHRSTEVYQARRTLASNVSI</sequence>
<reference evidence="1" key="1">
    <citation type="submission" date="2019-01" db="EMBL/GenBank/DDBJ databases">
        <title>Draft genome sequences of three monokaryotic isolates of the white-rot basidiomycete fungus Dichomitus squalens.</title>
        <authorList>
            <consortium name="DOE Joint Genome Institute"/>
            <person name="Lopez S.C."/>
            <person name="Andreopoulos B."/>
            <person name="Pangilinan J."/>
            <person name="Lipzen A."/>
            <person name="Riley R."/>
            <person name="Ahrendt S."/>
            <person name="Ng V."/>
            <person name="Barry K."/>
            <person name="Daum C."/>
            <person name="Grigoriev I.V."/>
            <person name="Hilden K.S."/>
            <person name="Makela M.R."/>
            <person name="de Vries R.P."/>
        </authorList>
    </citation>
    <scope>NUCLEOTIDE SEQUENCE [LARGE SCALE GENOMIC DNA]</scope>
    <source>
        <strain evidence="1">OM18370.1</strain>
    </source>
</reference>
<proteinExistence type="predicted"/>
<protein>
    <submittedName>
        <fullName evidence="1">Uncharacterized protein</fullName>
    </submittedName>
</protein>
<name>A0A4Q9N3H7_9APHY</name>
<dbReference type="Proteomes" id="UP000292957">
    <property type="component" value="Unassembled WGS sequence"/>
</dbReference>